<dbReference type="Proteomes" id="UP000051836">
    <property type="component" value="Unassembled WGS sequence"/>
</dbReference>
<evidence type="ECO:0000313" key="2">
    <source>
        <dbReference type="Proteomes" id="UP000051836"/>
    </source>
</evidence>
<protein>
    <submittedName>
        <fullName evidence="1">Uncharacterized protein</fullName>
    </submittedName>
</protein>
<dbReference type="AlphaFoldDB" id="A0A0Q3TDU5"/>
<proteinExistence type="predicted"/>
<gene>
    <name evidence="1" type="ORF">AAES_112975</name>
</gene>
<sequence>MKTILLTRALLIPGKSLLSDHLKPVGGNVLIALDKAETPEHIYEEPVHFHQIAVAAPEVPTPDNSDVDLGSPFDPRTVDLEKGPDLYPPDPHDKWAAVKGEVRWVGDADLLCAFLVV</sequence>
<keyword evidence="2" id="KW-1185">Reference proteome</keyword>
<comment type="caution">
    <text evidence="1">The sequence shown here is derived from an EMBL/GenBank/DDBJ whole genome shotgun (WGS) entry which is preliminary data.</text>
</comment>
<name>A0A0Q3TDU5_AMAAE</name>
<reference evidence="1 2" key="1">
    <citation type="submission" date="2015-10" db="EMBL/GenBank/DDBJ databases">
        <authorList>
            <person name="Gilbert D.G."/>
        </authorList>
    </citation>
    <scope>NUCLEOTIDE SEQUENCE [LARGE SCALE GENOMIC DNA]</scope>
    <source>
        <strain evidence="1">FVVF132</strain>
    </source>
</reference>
<accession>A0A0Q3TDU5</accession>
<dbReference type="EMBL" id="LMAW01002643">
    <property type="protein sequence ID" value="KQK78654.1"/>
    <property type="molecule type" value="Genomic_DNA"/>
</dbReference>
<evidence type="ECO:0000313" key="1">
    <source>
        <dbReference type="EMBL" id="KQK78654.1"/>
    </source>
</evidence>
<organism evidence="1 2">
    <name type="scientific">Amazona aestiva</name>
    <name type="common">Blue-fronted Amazon parrot</name>
    <dbReference type="NCBI Taxonomy" id="12930"/>
    <lineage>
        <taxon>Eukaryota</taxon>
        <taxon>Metazoa</taxon>
        <taxon>Chordata</taxon>
        <taxon>Craniata</taxon>
        <taxon>Vertebrata</taxon>
        <taxon>Euteleostomi</taxon>
        <taxon>Archelosauria</taxon>
        <taxon>Archosauria</taxon>
        <taxon>Dinosauria</taxon>
        <taxon>Saurischia</taxon>
        <taxon>Theropoda</taxon>
        <taxon>Coelurosauria</taxon>
        <taxon>Aves</taxon>
        <taxon>Neognathae</taxon>
        <taxon>Neoaves</taxon>
        <taxon>Telluraves</taxon>
        <taxon>Australaves</taxon>
        <taxon>Psittaciformes</taxon>
        <taxon>Psittacidae</taxon>
        <taxon>Amazona</taxon>
    </lineage>
</organism>